<name>A0A8J3DIN4_9HYPH</name>
<dbReference type="EMBL" id="BMZO01000005">
    <property type="protein sequence ID" value="GHC70948.1"/>
    <property type="molecule type" value="Genomic_DNA"/>
</dbReference>
<comment type="caution">
    <text evidence="1">The sequence shown here is derived from an EMBL/GenBank/DDBJ whole genome shotgun (WGS) entry which is preliminary data.</text>
</comment>
<organism evidence="1 2">
    <name type="scientific">Limoniibacter endophyticus</name>
    <dbReference type="NCBI Taxonomy" id="1565040"/>
    <lineage>
        <taxon>Bacteria</taxon>
        <taxon>Pseudomonadati</taxon>
        <taxon>Pseudomonadota</taxon>
        <taxon>Alphaproteobacteria</taxon>
        <taxon>Hyphomicrobiales</taxon>
        <taxon>Bartonellaceae</taxon>
        <taxon>Limoniibacter</taxon>
    </lineage>
</organism>
<evidence type="ECO:0000313" key="2">
    <source>
        <dbReference type="Proteomes" id="UP000641137"/>
    </source>
</evidence>
<keyword evidence="2" id="KW-1185">Reference proteome</keyword>
<proteinExistence type="predicted"/>
<accession>A0A8J3DIN4</accession>
<sequence>MQLSYPLPRSPSGKAYQYSPNPSAAPRLFLIGDAPETRAISEEHRLAIRREPGPGQTVCPYSGFVADDDEFIHFSDIEAVKKQVAWEATADVEDHIADLAKSFNRRQGKSGLISIKMDFKPSRRPQPLAIREDLLRELTCSVCAREYAVYAIALFCPDCGAPGYGQHFEREVELVREQVTLADAQYEAGRRETAYRLMGNAHEDVLTAFETALKTLYRHLVRERLPDKAEGLLKKKQIGNAFQNIERGRSLFERIGIDPFHVLSEGDLELLRLNIEKRHVIGHNLGIADEHYVELTQSDQPGETVRLIGGEIERFADLCLRVVLDLERSLLPGQSEARETIS</sequence>
<reference evidence="1" key="1">
    <citation type="journal article" date="2014" name="Int. J. Syst. Evol. Microbiol.">
        <title>Complete genome sequence of Corynebacterium casei LMG S-19264T (=DSM 44701T), isolated from a smear-ripened cheese.</title>
        <authorList>
            <consortium name="US DOE Joint Genome Institute (JGI-PGF)"/>
            <person name="Walter F."/>
            <person name="Albersmeier A."/>
            <person name="Kalinowski J."/>
            <person name="Ruckert C."/>
        </authorList>
    </citation>
    <scope>NUCLEOTIDE SEQUENCE</scope>
    <source>
        <strain evidence="1">KCTC 42097</strain>
    </source>
</reference>
<gene>
    <name evidence="1" type="ORF">GCM10010136_17760</name>
</gene>
<evidence type="ECO:0000313" key="1">
    <source>
        <dbReference type="EMBL" id="GHC70948.1"/>
    </source>
</evidence>
<dbReference type="Proteomes" id="UP000641137">
    <property type="component" value="Unassembled WGS sequence"/>
</dbReference>
<dbReference type="AlphaFoldDB" id="A0A8J3DIN4"/>
<reference evidence="1" key="2">
    <citation type="submission" date="2020-09" db="EMBL/GenBank/DDBJ databases">
        <authorList>
            <person name="Sun Q."/>
            <person name="Kim S."/>
        </authorList>
    </citation>
    <scope>NUCLEOTIDE SEQUENCE</scope>
    <source>
        <strain evidence="1">KCTC 42097</strain>
    </source>
</reference>
<protein>
    <submittedName>
        <fullName evidence="1">Uncharacterized protein</fullName>
    </submittedName>
</protein>